<evidence type="ECO:0000256" key="3">
    <source>
        <dbReference type="ARBA" id="ARBA00022527"/>
    </source>
</evidence>
<dbReference type="InterPro" id="IPR017441">
    <property type="entry name" value="Protein_kinase_ATP_BS"/>
</dbReference>
<dbReference type="SMART" id="SM00220">
    <property type="entry name" value="S_TKc"/>
    <property type="match status" value="2"/>
</dbReference>
<dbReference type="InterPro" id="IPR011009">
    <property type="entry name" value="Kinase-like_dom_sf"/>
</dbReference>
<feature type="region of interest" description="Disordered" evidence="12">
    <location>
        <begin position="288"/>
        <end position="324"/>
    </location>
</feature>
<dbReference type="EC" id="2.7.11.23" evidence="14"/>
<dbReference type="PROSITE" id="PS00107">
    <property type="entry name" value="PROTEIN_KINASE_ATP"/>
    <property type="match status" value="1"/>
</dbReference>
<comment type="subcellular location">
    <subcellularLocation>
        <location evidence="1">Nucleus</location>
    </subcellularLocation>
</comment>
<dbReference type="EMBL" id="HG994580">
    <property type="protein sequence ID" value="CAF2752680.1"/>
    <property type="molecule type" value="Genomic_DNA"/>
</dbReference>
<dbReference type="GO" id="GO:0008353">
    <property type="term" value="F:RNA polymerase II CTD heptapeptide repeat kinase activity"/>
    <property type="evidence" value="ECO:0007669"/>
    <property type="project" value="UniProtKB-EC"/>
</dbReference>
<accession>A0A7R8GYR9</accession>
<evidence type="ECO:0000256" key="9">
    <source>
        <dbReference type="ARBA" id="ARBA00047811"/>
    </source>
</evidence>
<feature type="domain" description="Protein kinase" evidence="13">
    <location>
        <begin position="366"/>
        <end position="591"/>
    </location>
</feature>
<dbReference type="GO" id="GO:0004693">
    <property type="term" value="F:cyclin-dependent protein serine/threonine kinase activity"/>
    <property type="evidence" value="ECO:0007669"/>
    <property type="project" value="UniProtKB-EC"/>
</dbReference>
<dbReference type="GO" id="GO:0005634">
    <property type="term" value="C:nucleus"/>
    <property type="evidence" value="ECO:0007669"/>
    <property type="project" value="UniProtKB-SubCell"/>
</dbReference>
<keyword evidence="6" id="KW-0418">Kinase</keyword>
<evidence type="ECO:0000256" key="7">
    <source>
        <dbReference type="ARBA" id="ARBA00022840"/>
    </source>
</evidence>
<evidence type="ECO:0000313" key="15">
    <source>
        <dbReference type="Proteomes" id="UP000675881"/>
    </source>
</evidence>
<evidence type="ECO:0000256" key="11">
    <source>
        <dbReference type="PROSITE-ProRule" id="PRU10141"/>
    </source>
</evidence>
<dbReference type="FunFam" id="3.30.200.20:FF:000124">
    <property type="entry name" value="Cyclin-dependent kinase 4"/>
    <property type="match status" value="1"/>
</dbReference>
<protein>
    <submittedName>
        <fullName evidence="14">CDK9</fullName>
        <ecNumber evidence="14">2.7.11.22</ecNumber>
        <ecNumber evidence="14">2.7.11.23</ecNumber>
    </submittedName>
</protein>
<gene>
    <name evidence="14" type="ORF">LSAA_2131</name>
</gene>
<comment type="catalytic activity">
    <reaction evidence="9">
        <text>L-threonyl-[protein] + ATP = O-phospho-L-threonyl-[protein] + ADP + H(+)</text>
        <dbReference type="Rhea" id="RHEA:46608"/>
        <dbReference type="Rhea" id="RHEA-COMP:11060"/>
        <dbReference type="Rhea" id="RHEA-COMP:11605"/>
        <dbReference type="ChEBI" id="CHEBI:15378"/>
        <dbReference type="ChEBI" id="CHEBI:30013"/>
        <dbReference type="ChEBI" id="CHEBI:30616"/>
        <dbReference type="ChEBI" id="CHEBI:61977"/>
        <dbReference type="ChEBI" id="CHEBI:456216"/>
        <dbReference type="EC" id="2.7.11.22"/>
    </reaction>
</comment>
<evidence type="ECO:0000256" key="2">
    <source>
        <dbReference type="ARBA" id="ARBA00006485"/>
    </source>
</evidence>
<dbReference type="FunFam" id="1.10.510.10:FF:000203">
    <property type="entry name" value="Cyclin-dependent kinase 9"/>
    <property type="match status" value="2"/>
</dbReference>
<name>A0A7R8GYR9_LEPSM</name>
<evidence type="ECO:0000313" key="14">
    <source>
        <dbReference type="EMBL" id="CAF2752680.1"/>
    </source>
</evidence>
<evidence type="ECO:0000256" key="1">
    <source>
        <dbReference type="ARBA" id="ARBA00004123"/>
    </source>
</evidence>
<dbReference type="InterPro" id="IPR000719">
    <property type="entry name" value="Prot_kinase_dom"/>
</dbReference>
<evidence type="ECO:0000256" key="8">
    <source>
        <dbReference type="ARBA" id="ARBA00023242"/>
    </source>
</evidence>
<evidence type="ECO:0000256" key="4">
    <source>
        <dbReference type="ARBA" id="ARBA00022679"/>
    </source>
</evidence>
<feature type="binding site" evidence="11">
    <location>
        <position position="396"/>
    </location>
    <ligand>
        <name>ATP</name>
        <dbReference type="ChEBI" id="CHEBI:30616"/>
    </ligand>
</feature>
<dbReference type="Pfam" id="PF00069">
    <property type="entry name" value="Pkinase"/>
    <property type="match status" value="3"/>
</dbReference>
<dbReference type="PROSITE" id="PS50011">
    <property type="entry name" value="PROTEIN_KINASE_DOM"/>
    <property type="match status" value="2"/>
</dbReference>
<keyword evidence="8" id="KW-0539">Nucleus</keyword>
<evidence type="ECO:0000256" key="12">
    <source>
        <dbReference type="SAM" id="MobiDB-lite"/>
    </source>
</evidence>
<dbReference type="InterPro" id="IPR008271">
    <property type="entry name" value="Ser/Thr_kinase_AS"/>
</dbReference>
<proteinExistence type="inferred from homology"/>
<dbReference type="InterPro" id="IPR050108">
    <property type="entry name" value="CDK"/>
</dbReference>
<dbReference type="PROSITE" id="PS00108">
    <property type="entry name" value="PROTEIN_KINASE_ST"/>
    <property type="match status" value="1"/>
</dbReference>
<keyword evidence="5 11" id="KW-0547">Nucleotide-binding</keyword>
<dbReference type="GO" id="GO:0005524">
    <property type="term" value="F:ATP binding"/>
    <property type="evidence" value="ECO:0007669"/>
    <property type="project" value="UniProtKB-UniRule"/>
</dbReference>
<organism evidence="14 15">
    <name type="scientific">Lepeophtheirus salmonis</name>
    <name type="common">Salmon louse</name>
    <name type="synonym">Caligus salmonis</name>
    <dbReference type="NCBI Taxonomy" id="72036"/>
    <lineage>
        <taxon>Eukaryota</taxon>
        <taxon>Metazoa</taxon>
        <taxon>Ecdysozoa</taxon>
        <taxon>Arthropoda</taxon>
        <taxon>Crustacea</taxon>
        <taxon>Multicrustacea</taxon>
        <taxon>Hexanauplia</taxon>
        <taxon>Copepoda</taxon>
        <taxon>Siphonostomatoida</taxon>
        <taxon>Caligidae</taxon>
        <taxon>Lepeophtheirus</taxon>
    </lineage>
</organism>
<dbReference type="SUPFAM" id="SSF56112">
    <property type="entry name" value="Protein kinase-like (PK-like)"/>
    <property type="match status" value="2"/>
</dbReference>
<dbReference type="OrthoDB" id="204883at2759"/>
<comment type="similarity">
    <text evidence="2">Belongs to the protein kinase superfamily. CMGC Ser/Thr protein kinase family. CDC2/CDKX subfamily.</text>
</comment>
<evidence type="ECO:0000256" key="10">
    <source>
        <dbReference type="ARBA" id="ARBA00048367"/>
    </source>
</evidence>
<dbReference type="AlphaFoldDB" id="A0A7R8GYR9"/>
<feature type="domain" description="Protein kinase" evidence="13">
    <location>
        <begin position="1"/>
        <end position="273"/>
    </location>
</feature>
<evidence type="ECO:0000256" key="5">
    <source>
        <dbReference type="ARBA" id="ARBA00022741"/>
    </source>
</evidence>
<comment type="catalytic activity">
    <reaction evidence="10">
        <text>L-seryl-[protein] + ATP = O-phospho-L-seryl-[protein] + ADP + H(+)</text>
        <dbReference type="Rhea" id="RHEA:17989"/>
        <dbReference type="Rhea" id="RHEA-COMP:9863"/>
        <dbReference type="Rhea" id="RHEA-COMP:11604"/>
        <dbReference type="ChEBI" id="CHEBI:15378"/>
        <dbReference type="ChEBI" id="CHEBI:29999"/>
        <dbReference type="ChEBI" id="CHEBI:30616"/>
        <dbReference type="ChEBI" id="CHEBI:83421"/>
        <dbReference type="ChEBI" id="CHEBI:456216"/>
        <dbReference type="EC" id="2.7.11.22"/>
    </reaction>
</comment>
<reference evidence="14" key="1">
    <citation type="submission" date="2021-02" db="EMBL/GenBank/DDBJ databases">
        <authorList>
            <person name="Bekaert M."/>
        </authorList>
    </citation>
    <scope>NUCLEOTIDE SEQUENCE</scope>
    <source>
        <strain evidence="14">IoA-00</strain>
    </source>
</reference>
<evidence type="ECO:0000256" key="6">
    <source>
        <dbReference type="ARBA" id="ARBA00022777"/>
    </source>
</evidence>
<dbReference type="Proteomes" id="UP000675881">
    <property type="component" value="Chromosome 1"/>
</dbReference>
<dbReference type="PANTHER" id="PTHR24056:SF233">
    <property type="entry name" value="CYCLIN-DEPENDENT KINASE 9"/>
    <property type="match status" value="1"/>
</dbReference>
<keyword evidence="3" id="KW-0723">Serine/threonine-protein kinase</keyword>
<keyword evidence="15" id="KW-1185">Reference proteome</keyword>
<evidence type="ECO:0000259" key="13">
    <source>
        <dbReference type="PROSITE" id="PS50011"/>
    </source>
</evidence>
<dbReference type="Gene3D" id="1.10.510.10">
    <property type="entry name" value="Transferase(Phosphotransferase) domain 1"/>
    <property type="match status" value="2"/>
</dbReference>
<keyword evidence="4 14" id="KW-0808">Transferase</keyword>
<sequence>MRNSRRLDKGLLEKFFKARDKKVKNKLVALKKVLMENEKEGFPITALREIRILQLLRHENISLIFCEHDLAGLLSNFNVKFSLGEIKKVMQQLLNGLYYIHSNKIIHRDMKAANVLISKQGKLKLADFGLARAISINKGPNRYTNRVVTLWYRPPELLLGERNYGPPVDLWGAGCIMAEMWTRSPIMQGNTEQHQLTLIAQLCGAITPDVWPGVENLELYNKLEIPKNQKRRVKERLKPYVKDQYAVDLLDKLLCLCPTKRLDADTALNHDFFWTDPMPLELEKMLSQHNQTSGTTGSNNTGAPNNQMHRNRSHQPPPEGFMDRMTTIQNNLSNTPNSSQKGISAADKDRYIENCVFPYCTKVDKYEKMTKIGQGTFGEVFKARLRADKSKIVALKKVLMENEKEGFPITALREIRILQLLKHDNIVNLHEICRHMILLVSYPMSMFNSLLVKLKKDMKAANILITRQGCLKLADFGLARAISINKNGQPNRYTNRVVTLWYRPPELLLGERNYGPPVDLWGAGCIMAEMWTRSPIMQGNTEQHQLTLIAQLCGALTPEVWRGIENLELHNKMELPKGSKRRVKERLKPYVKDPYACDLIDKTSWIRSVPKN</sequence>
<keyword evidence="7 11" id="KW-0067">ATP-binding</keyword>
<dbReference type="EC" id="2.7.11.22" evidence="14"/>
<dbReference type="Gene3D" id="3.30.200.20">
    <property type="entry name" value="Phosphorylase Kinase, domain 1"/>
    <property type="match status" value="2"/>
</dbReference>
<dbReference type="PANTHER" id="PTHR24056">
    <property type="entry name" value="CELL DIVISION PROTEIN KINASE"/>
    <property type="match status" value="1"/>
</dbReference>
<feature type="compositionally biased region" description="Low complexity" evidence="12">
    <location>
        <begin position="292"/>
        <end position="302"/>
    </location>
</feature>